<evidence type="ECO:0008006" key="3">
    <source>
        <dbReference type="Google" id="ProtNLM"/>
    </source>
</evidence>
<proteinExistence type="predicted"/>
<comment type="caution">
    <text evidence="1">The sequence shown here is derived from an EMBL/GenBank/DDBJ whole genome shotgun (WGS) entry which is preliminary data.</text>
</comment>
<reference evidence="1 2" key="1">
    <citation type="journal article" date="2013" name="J. Microbiol.">
        <title>Lysinibacillus chungkukjangi sp. nov., isolated from Chungkukjang, Korean fermented soybean food.</title>
        <authorList>
            <person name="Kim S.J."/>
            <person name="Jang Y.H."/>
            <person name="Hamada M."/>
            <person name="Ahn J.H."/>
            <person name="Weon H.Y."/>
            <person name="Suzuki K."/>
            <person name="Whang K.S."/>
            <person name="Kwon S.W."/>
        </authorList>
    </citation>
    <scope>NUCLEOTIDE SEQUENCE [LARGE SCALE GENOMIC DNA]</scope>
    <source>
        <strain evidence="1 2">MCCC 1A12701</strain>
    </source>
</reference>
<protein>
    <recommendedName>
        <fullName evidence="3">DUF4030 domain-containing protein</fullName>
    </recommendedName>
</protein>
<keyword evidence="2" id="KW-1185">Reference proteome</keyword>
<name>A0A3N9UB98_9BACI</name>
<dbReference type="EMBL" id="RRCT01000017">
    <property type="protein sequence ID" value="RQW73681.1"/>
    <property type="molecule type" value="Genomic_DNA"/>
</dbReference>
<sequence length="319" mass="36966">MLKNRLLNNRYTLPFAILLSALFIFLLNPFANFAKESDLGIDITMYSNNELKHYHDKYESLMNSLRADLSEHGYPLTVDFTLLDDEKVEILIKRYETNEKLKSNELKEVEQLVSTFLAKQKVDPSMFKISVSNTTQPVLKTANRLSYRDLTEYISNALIDEGIEGYHIDYEILPLTTKIIMQFPNPLEPSQKEEIQQIAEKVLKKNNFAYGKIQIQLTNFLSKAENLPNLKQAEVNQLYEELQKDDGFMDQVGRELNKAGFMGSISGTVYAPNDIELFFDYPNDVEKQEEITRILENYITKFNLNADAFHIKFDVDELN</sequence>
<dbReference type="OrthoDB" id="2967292at2"/>
<dbReference type="AlphaFoldDB" id="A0A3N9UB98"/>
<evidence type="ECO:0000313" key="2">
    <source>
        <dbReference type="Proteomes" id="UP000274033"/>
    </source>
</evidence>
<evidence type="ECO:0000313" key="1">
    <source>
        <dbReference type="EMBL" id="RQW73681.1"/>
    </source>
</evidence>
<accession>A0A3N9UB98</accession>
<organism evidence="1 2">
    <name type="scientific">Lysinibacillus composti</name>
    <dbReference type="NCBI Taxonomy" id="720633"/>
    <lineage>
        <taxon>Bacteria</taxon>
        <taxon>Bacillati</taxon>
        <taxon>Bacillota</taxon>
        <taxon>Bacilli</taxon>
        <taxon>Bacillales</taxon>
        <taxon>Bacillaceae</taxon>
        <taxon>Lysinibacillus</taxon>
    </lineage>
</organism>
<dbReference type="Proteomes" id="UP000274033">
    <property type="component" value="Unassembled WGS sequence"/>
</dbReference>
<dbReference type="RefSeq" id="WP_124766281.1">
    <property type="nucleotide sequence ID" value="NZ_JAFBDY010000016.1"/>
</dbReference>
<gene>
    <name evidence="1" type="ORF">EBB45_15650</name>
</gene>